<evidence type="ECO:0000256" key="3">
    <source>
        <dbReference type="ARBA" id="ARBA00022801"/>
    </source>
</evidence>
<feature type="region of interest" description="Disordered" evidence="4">
    <location>
        <begin position="233"/>
        <end position="258"/>
    </location>
</feature>
<keyword evidence="2 6" id="KW-0645">Protease</keyword>
<dbReference type="Pfam" id="PF04586">
    <property type="entry name" value="Peptidase_S78"/>
    <property type="match status" value="1"/>
</dbReference>
<feature type="domain" description="Prohead serine protease" evidence="5">
    <location>
        <begin position="53"/>
        <end position="200"/>
    </location>
</feature>
<dbReference type="Proteomes" id="UP001183388">
    <property type="component" value="Unassembled WGS sequence"/>
</dbReference>
<comment type="caution">
    <text evidence="6">The sequence shown here is derived from an EMBL/GenBank/DDBJ whole genome shotgun (WGS) entry which is preliminary data.</text>
</comment>
<organism evidence="6 7">
    <name type="scientific">Streptomyces boetiae</name>
    <dbReference type="NCBI Taxonomy" id="3075541"/>
    <lineage>
        <taxon>Bacteria</taxon>
        <taxon>Bacillati</taxon>
        <taxon>Actinomycetota</taxon>
        <taxon>Actinomycetes</taxon>
        <taxon>Kitasatosporales</taxon>
        <taxon>Streptomycetaceae</taxon>
        <taxon>Streptomyces</taxon>
    </lineage>
</organism>
<evidence type="ECO:0000256" key="2">
    <source>
        <dbReference type="ARBA" id="ARBA00022670"/>
    </source>
</evidence>
<feature type="region of interest" description="Disordered" evidence="4">
    <location>
        <begin position="12"/>
        <end position="36"/>
    </location>
</feature>
<sequence>MSDMATLRAQAAAARQAAAGSTPMALPRDRPESPELRFGSQLRAKKTVREDGMEWYQVEGYASAFERGYEMWDWYGPYTEIVSAGAADETLAADPEVVFRFNHAGTPMASTRNGRLELWADAAGLGQRAWLNPKRSDVQLLVQAIEDSDVREQSFMFRITEGQWSPDYTEYRINGFDLDRGDVGPVTYGANPHTSVSARSGELLQLIPALPTLAAREAYQLLARRADIAPGPAPAAPALRTPPAAPATAPAPAAPARQGRSIALLRTKLLIDTED</sequence>
<dbReference type="EMBL" id="JAVREN010000008">
    <property type="protein sequence ID" value="MDT0306864.1"/>
    <property type="molecule type" value="Genomic_DNA"/>
</dbReference>
<dbReference type="GO" id="GO:0008233">
    <property type="term" value="F:peptidase activity"/>
    <property type="evidence" value="ECO:0007669"/>
    <property type="project" value="UniProtKB-KW"/>
</dbReference>
<evidence type="ECO:0000313" key="7">
    <source>
        <dbReference type="Proteomes" id="UP001183388"/>
    </source>
</evidence>
<protein>
    <submittedName>
        <fullName evidence="6">HK97 family phage prohead protease</fullName>
    </submittedName>
</protein>
<evidence type="ECO:0000259" key="5">
    <source>
        <dbReference type="Pfam" id="PF04586"/>
    </source>
</evidence>
<dbReference type="RefSeq" id="WP_311629803.1">
    <property type="nucleotide sequence ID" value="NZ_JAVREN010000008.1"/>
</dbReference>
<reference evidence="7" key="1">
    <citation type="submission" date="2023-07" db="EMBL/GenBank/DDBJ databases">
        <title>30 novel species of actinomycetes from the DSMZ collection.</title>
        <authorList>
            <person name="Nouioui I."/>
        </authorList>
    </citation>
    <scope>NUCLEOTIDE SEQUENCE [LARGE SCALE GENOMIC DNA]</scope>
    <source>
        <strain evidence="7">DSM 44917</strain>
    </source>
</reference>
<keyword evidence="7" id="KW-1185">Reference proteome</keyword>
<keyword evidence="3" id="KW-0378">Hydrolase</keyword>
<name>A0ABU2L5N4_9ACTN</name>
<dbReference type="GO" id="GO:0006508">
    <property type="term" value="P:proteolysis"/>
    <property type="evidence" value="ECO:0007669"/>
    <property type="project" value="UniProtKB-KW"/>
</dbReference>
<gene>
    <name evidence="6" type="ORF">RM780_07790</name>
</gene>
<keyword evidence="1" id="KW-1188">Viral release from host cell</keyword>
<evidence type="ECO:0000256" key="4">
    <source>
        <dbReference type="SAM" id="MobiDB-lite"/>
    </source>
</evidence>
<accession>A0ABU2L5N4</accession>
<dbReference type="InterPro" id="IPR054613">
    <property type="entry name" value="Peptidase_S78_dom"/>
</dbReference>
<evidence type="ECO:0000313" key="6">
    <source>
        <dbReference type="EMBL" id="MDT0306864.1"/>
    </source>
</evidence>
<feature type="compositionally biased region" description="Low complexity" evidence="4">
    <location>
        <begin position="236"/>
        <end position="257"/>
    </location>
</feature>
<evidence type="ECO:0000256" key="1">
    <source>
        <dbReference type="ARBA" id="ARBA00022612"/>
    </source>
</evidence>
<proteinExistence type="predicted"/>